<accession>A0ACC1CIK0</accession>
<protein>
    <submittedName>
        <fullName evidence="1">Uncharacterized protein</fullName>
    </submittedName>
</protein>
<dbReference type="Proteomes" id="UP000824533">
    <property type="component" value="Linkage Group LG24"/>
</dbReference>
<organism evidence="1 2">
    <name type="scientific">Dendrolimus kikuchii</name>
    <dbReference type="NCBI Taxonomy" id="765133"/>
    <lineage>
        <taxon>Eukaryota</taxon>
        <taxon>Metazoa</taxon>
        <taxon>Ecdysozoa</taxon>
        <taxon>Arthropoda</taxon>
        <taxon>Hexapoda</taxon>
        <taxon>Insecta</taxon>
        <taxon>Pterygota</taxon>
        <taxon>Neoptera</taxon>
        <taxon>Endopterygota</taxon>
        <taxon>Lepidoptera</taxon>
        <taxon>Glossata</taxon>
        <taxon>Ditrysia</taxon>
        <taxon>Bombycoidea</taxon>
        <taxon>Lasiocampidae</taxon>
        <taxon>Dendrolimus</taxon>
    </lineage>
</organism>
<evidence type="ECO:0000313" key="1">
    <source>
        <dbReference type="EMBL" id="KAJ0171355.1"/>
    </source>
</evidence>
<evidence type="ECO:0000313" key="2">
    <source>
        <dbReference type="Proteomes" id="UP000824533"/>
    </source>
</evidence>
<proteinExistence type="predicted"/>
<keyword evidence="2" id="KW-1185">Reference proteome</keyword>
<reference evidence="1 2" key="1">
    <citation type="journal article" date="2021" name="Front. Genet.">
        <title>Chromosome-Level Genome Assembly Reveals Significant Gene Expansion in the Toll and IMD Signaling Pathways of Dendrolimus kikuchii.</title>
        <authorList>
            <person name="Zhou J."/>
            <person name="Wu P."/>
            <person name="Xiong Z."/>
            <person name="Liu N."/>
            <person name="Zhao N."/>
            <person name="Ji M."/>
            <person name="Qiu Y."/>
            <person name="Yang B."/>
        </authorList>
    </citation>
    <scope>NUCLEOTIDE SEQUENCE [LARGE SCALE GENOMIC DNA]</scope>
    <source>
        <strain evidence="1">Ann1</strain>
    </source>
</reference>
<dbReference type="EMBL" id="CM034410">
    <property type="protein sequence ID" value="KAJ0171355.1"/>
    <property type="molecule type" value="Genomic_DNA"/>
</dbReference>
<gene>
    <name evidence="1" type="ORF">K1T71_012905</name>
</gene>
<name>A0ACC1CIK0_9NEOP</name>
<comment type="caution">
    <text evidence="1">The sequence shown here is derived from an EMBL/GenBank/DDBJ whole genome shotgun (WGS) entry which is preliminary data.</text>
</comment>
<sequence length="394" mass="45926">MPKCFLNTVRRIKSSFIQESGQFSVENDLKPTRNLKFSTRRQKNLLKINETIYHDKVPISTRFYLQLLKRSQFLPQFTETESYEYASEKEKSIKSPELRSKRKEEKTYNLRSLEARVGRKNEKCVQKKDDCEVEKILDDKSSRNVVEVSYNSFSFIFSQTFGAGTIYLFLPYSSIPGIRPLSHHKSGVEIHKIADKLRSLVKTSEEEKLDKELLSCKELFDEQIVAVDETVTLNEIVSSAESVEPRRNPRAVHTCTYCGKAFDRPWVLKGHMRLHTGERPFPCPDPLCRRTFADRSNLRAHQRTRGHHSWQWNCNECGKAFSQLRYLERHRKDACRKYRMNTRNSTKVNESSKNTAPEPMTPTPVPLYGIIRHASDSGKWDNEEPIDLSIGRRE</sequence>